<dbReference type="SMART" id="SM00382">
    <property type="entry name" value="AAA"/>
    <property type="match status" value="1"/>
</dbReference>
<evidence type="ECO:0000313" key="9">
    <source>
        <dbReference type="Proteomes" id="UP000295506"/>
    </source>
</evidence>
<evidence type="ECO:0000313" key="7">
    <source>
        <dbReference type="EMBL" id="TDT85561.1"/>
    </source>
</evidence>
<dbReference type="GO" id="GO:0016887">
    <property type="term" value="F:ATP hydrolysis activity"/>
    <property type="evidence" value="ECO:0007669"/>
    <property type="project" value="InterPro"/>
</dbReference>
<dbReference type="PANTHER" id="PTHR46743:SF2">
    <property type="entry name" value="TEICHOIC ACIDS EXPORT ATP-BINDING PROTEIN TAGH"/>
    <property type="match status" value="1"/>
</dbReference>
<dbReference type="Gene3D" id="3.40.50.300">
    <property type="entry name" value="P-loop containing nucleotide triphosphate hydrolases"/>
    <property type="match status" value="1"/>
</dbReference>
<proteinExistence type="inferred from homology"/>
<feature type="domain" description="ABC transporter" evidence="5">
    <location>
        <begin position="8"/>
        <end position="243"/>
    </location>
</feature>
<dbReference type="GO" id="GO:0005524">
    <property type="term" value="F:ATP binding"/>
    <property type="evidence" value="ECO:0007669"/>
    <property type="project" value="UniProtKB-KW"/>
</dbReference>
<dbReference type="EMBL" id="CP014206">
    <property type="protein sequence ID" value="AMK11290.1"/>
    <property type="molecule type" value="Genomic_DNA"/>
</dbReference>
<keyword evidence="4 7" id="KW-0067">ATP-binding</keyword>
<evidence type="ECO:0000256" key="2">
    <source>
        <dbReference type="ARBA" id="ARBA00022448"/>
    </source>
</evidence>
<dbReference type="SUPFAM" id="SSF52540">
    <property type="entry name" value="P-loop containing nucleoside triphosphate hydrolases"/>
    <property type="match status" value="1"/>
</dbReference>
<dbReference type="InterPro" id="IPR015860">
    <property type="entry name" value="ABC_transpr_TagH-like"/>
</dbReference>
<dbReference type="Pfam" id="PF00005">
    <property type="entry name" value="ABC_tran"/>
    <property type="match status" value="1"/>
</dbReference>
<dbReference type="PANTHER" id="PTHR46743">
    <property type="entry name" value="TEICHOIC ACIDS EXPORT ATP-BINDING PROTEIN TAGH"/>
    <property type="match status" value="1"/>
</dbReference>
<reference evidence="6 8" key="1">
    <citation type="journal article" date="2016" name="Front. Microbiol.">
        <title>Genome Sequence of the Piezophilic, Mesophilic Sulfate-Reducing Bacterium Desulfovibrio indicus J2T.</title>
        <authorList>
            <person name="Cao J."/>
            <person name="Maignien L."/>
            <person name="Shao Z."/>
            <person name="Alain K."/>
            <person name="Jebbar M."/>
        </authorList>
    </citation>
    <scope>NUCLEOTIDE SEQUENCE [LARGE SCALE GENOMIC DNA]</scope>
    <source>
        <strain evidence="6 8">J2</strain>
    </source>
</reference>
<keyword evidence="8" id="KW-1185">Reference proteome</keyword>
<dbReference type="Proteomes" id="UP000055611">
    <property type="component" value="Chromosome"/>
</dbReference>
<dbReference type="OrthoDB" id="9809450at2"/>
<reference evidence="7 9" key="2">
    <citation type="submission" date="2019-03" db="EMBL/GenBank/DDBJ databases">
        <title>Genomic Encyclopedia of Type Strains, Phase IV (KMG-IV): sequencing the most valuable type-strain genomes for metagenomic binning, comparative biology and taxonomic classification.</title>
        <authorList>
            <person name="Goeker M."/>
        </authorList>
    </citation>
    <scope>NUCLEOTIDE SEQUENCE [LARGE SCALE GENOMIC DNA]</scope>
    <source>
        <strain evidence="7 9">DSM 101483</strain>
    </source>
</reference>
<dbReference type="InterPro" id="IPR027417">
    <property type="entry name" value="P-loop_NTPase"/>
</dbReference>
<evidence type="ECO:0000313" key="8">
    <source>
        <dbReference type="Proteomes" id="UP000055611"/>
    </source>
</evidence>
<dbReference type="PROSITE" id="PS50893">
    <property type="entry name" value="ABC_TRANSPORTER_2"/>
    <property type="match status" value="1"/>
</dbReference>
<evidence type="ECO:0000313" key="6">
    <source>
        <dbReference type="EMBL" id="AMK11290.1"/>
    </source>
</evidence>
<comment type="similarity">
    <text evidence="1">Belongs to the ABC transporter superfamily.</text>
</comment>
<accession>A0A126QMI0</accession>
<sequence length="265" mass="28907">MNGNDRLLRLENVGLYYRRPARSILGRNPQLRRSRRFWALRGVDLTLSRGESLGLVGRNGSGKSTLSKVCAGVLAPDGGTVAINGSVHLLALGVGFRQELTGRENVLVSGVLLGMSRREVLARMEEIETFAQLGDFMDEPLSTYSTGMKSRLGFAVSTAVRPDVLILDEVLSTGDESFRLRAEERMDTLRGEAGAVVVVSHNAGQVRRLCERVVWLERGRVLMDGPVGEVLDRYAEFCKGSESWLAANPGLSAPDDYPDNSPSGE</sequence>
<name>A0A126QMI0_9BACT</name>
<dbReference type="AlphaFoldDB" id="A0A126QMI0"/>
<dbReference type="InterPro" id="IPR003439">
    <property type="entry name" value="ABC_transporter-like_ATP-bd"/>
</dbReference>
<dbReference type="Proteomes" id="UP000295506">
    <property type="component" value="Unassembled WGS sequence"/>
</dbReference>
<dbReference type="RefSeq" id="WP_066802776.1">
    <property type="nucleotide sequence ID" value="NZ_CP014206.1"/>
</dbReference>
<evidence type="ECO:0000256" key="4">
    <source>
        <dbReference type="ARBA" id="ARBA00022840"/>
    </source>
</evidence>
<organism evidence="7 9">
    <name type="scientific">Pseudodesulfovibrio indicus</name>
    <dbReference type="NCBI Taxonomy" id="1716143"/>
    <lineage>
        <taxon>Bacteria</taxon>
        <taxon>Pseudomonadati</taxon>
        <taxon>Thermodesulfobacteriota</taxon>
        <taxon>Desulfovibrionia</taxon>
        <taxon>Desulfovibrionales</taxon>
        <taxon>Desulfovibrionaceae</taxon>
    </lineage>
</organism>
<keyword evidence="2" id="KW-0813">Transport</keyword>
<evidence type="ECO:0000256" key="3">
    <source>
        <dbReference type="ARBA" id="ARBA00022741"/>
    </source>
</evidence>
<gene>
    <name evidence="6" type="ORF">AWY79_09255</name>
    <name evidence="7" type="ORF">EDC59_11539</name>
</gene>
<keyword evidence="3" id="KW-0547">Nucleotide-binding</keyword>
<dbReference type="CDD" id="cd03220">
    <property type="entry name" value="ABC_KpsT_Wzt"/>
    <property type="match status" value="1"/>
</dbReference>
<dbReference type="InterPro" id="IPR003593">
    <property type="entry name" value="AAA+_ATPase"/>
</dbReference>
<dbReference type="KEGG" id="dej:AWY79_09255"/>
<dbReference type="EMBL" id="SOBK01000015">
    <property type="protein sequence ID" value="TDT85561.1"/>
    <property type="molecule type" value="Genomic_DNA"/>
</dbReference>
<evidence type="ECO:0000256" key="1">
    <source>
        <dbReference type="ARBA" id="ARBA00005417"/>
    </source>
</evidence>
<evidence type="ECO:0000259" key="5">
    <source>
        <dbReference type="PROSITE" id="PS50893"/>
    </source>
</evidence>
<dbReference type="InterPro" id="IPR050683">
    <property type="entry name" value="Bact_Polysacc_Export_ATP-bd"/>
</dbReference>
<protein>
    <submittedName>
        <fullName evidence="7">ABC-2 type transport system ATP-binding protein/lipopolysaccharide transport system ATP-binding protein</fullName>
    </submittedName>
</protein>
<dbReference type="GO" id="GO:0140359">
    <property type="term" value="F:ABC-type transporter activity"/>
    <property type="evidence" value="ECO:0007669"/>
    <property type="project" value="InterPro"/>
</dbReference>
<dbReference type="GO" id="GO:0016020">
    <property type="term" value="C:membrane"/>
    <property type="evidence" value="ECO:0007669"/>
    <property type="project" value="InterPro"/>
</dbReference>